<evidence type="ECO:0000313" key="4">
    <source>
        <dbReference type="EMBL" id="RIB35360.1"/>
    </source>
</evidence>
<organism evidence="4 5">
    <name type="scientific">Candidatus Nanoclepta minutus</name>
    <dbReference type="NCBI Taxonomy" id="1940235"/>
    <lineage>
        <taxon>Archaea</taxon>
        <taxon>Nanobdellota</taxon>
        <taxon>Candidatus Nanoclepta</taxon>
    </lineage>
</organism>
<dbReference type="SUPFAM" id="SSF52166">
    <property type="entry name" value="Ribosomal protein L4"/>
    <property type="match status" value="1"/>
</dbReference>
<dbReference type="Gene3D" id="3.40.1370.10">
    <property type="match status" value="1"/>
</dbReference>
<keyword evidence="2 4" id="KW-0689">Ribosomal protein</keyword>
<evidence type="ECO:0000256" key="2">
    <source>
        <dbReference type="ARBA" id="ARBA00022980"/>
    </source>
</evidence>
<evidence type="ECO:0000256" key="1">
    <source>
        <dbReference type="ARBA" id="ARBA00010528"/>
    </source>
</evidence>
<reference evidence="4 5" key="1">
    <citation type="journal article" date="2018" name="Syst. Appl. Microbiol.">
        <title>A new symbiotic nanoarchaeote (Candidatus Nanoclepta minutus) and its host (Zestosphaera tikiterensis gen. nov., sp. nov.) from a New Zealand hot spring.</title>
        <authorList>
            <person name="St John E."/>
            <person name="Liu Y."/>
            <person name="Podar M."/>
            <person name="Stott M.B."/>
            <person name="Meneghin J."/>
            <person name="Chen Z."/>
            <person name="Lagutin K."/>
            <person name="Mitchell K."/>
            <person name="Reysenbach A.L."/>
        </authorList>
    </citation>
    <scope>NUCLEOTIDE SEQUENCE [LARGE SCALE GENOMIC DNA]</scope>
    <source>
        <strain evidence="4">NZ3</strain>
    </source>
</reference>
<dbReference type="PANTHER" id="PTHR19431">
    <property type="entry name" value="60S RIBOSOMAL PROTEIN L4"/>
    <property type="match status" value="1"/>
</dbReference>
<comment type="caution">
    <text evidence="4">The sequence shown here is derived from an EMBL/GenBank/DDBJ whole genome shotgun (WGS) entry which is preliminary data.</text>
</comment>
<evidence type="ECO:0000313" key="5">
    <source>
        <dbReference type="Proteomes" id="UP000266622"/>
    </source>
</evidence>
<dbReference type="GO" id="GO:1990904">
    <property type="term" value="C:ribonucleoprotein complex"/>
    <property type="evidence" value="ECO:0007669"/>
    <property type="project" value="UniProtKB-KW"/>
</dbReference>
<dbReference type="InterPro" id="IPR023574">
    <property type="entry name" value="Ribosomal_uL4_dom_sf"/>
</dbReference>
<dbReference type="AlphaFoldDB" id="A0A397WMR7"/>
<dbReference type="GO" id="GO:0003735">
    <property type="term" value="F:structural constituent of ribosome"/>
    <property type="evidence" value="ECO:0007669"/>
    <property type="project" value="InterPro"/>
</dbReference>
<protein>
    <submittedName>
        <fullName evidence="4">50S ribosomal protein L4</fullName>
    </submittedName>
</protein>
<name>A0A397WMR7_9ARCH</name>
<dbReference type="Proteomes" id="UP000266622">
    <property type="component" value="Unassembled WGS sequence"/>
</dbReference>
<dbReference type="InterPro" id="IPR045240">
    <property type="entry name" value="Ribosomal_uL4_euk/arch"/>
</dbReference>
<gene>
    <name evidence="4" type="ORF">BXU00_01890</name>
</gene>
<keyword evidence="3" id="KW-0687">Ribonucleoprotein</keyword>
<dbReference type="InterPro" id="IPR002136">
    <property type="entry name" value="Ribosomal_uL4"/>
</dbReference>
<proteinExistence type="inferred from homology"/>
<dbReference type="GO" id="GO:0006412">
    <property type="term" value="P:translation"/>
    <property type="evidence" value="ECO:0007669"/>
    <property type="project" value="InterPro"/>
</dbReference>
<dbReference type="Pfam" id="PF00573">
    <property type="entry name" value="Ribosomal_L4"/>
    <property type="match status" value="1"/>
</dbReference>
<comment type="similarity">
    <text evidence="1">Belongs to the universal ribosomal protein uL4 family.</text>
</comment>
<dbReference type="EMBL" id="MWMI01000003">
    <property type="protein sequence ID" value="RIB35360.1"/>
    <property type="molecule type" value="Genomic_DNA"/>
</dbReference>
<dbReference type="GO" id="GO:0005840">
    <property type="term" value="C:ribosome"/>
    <property type="evidence" value="ECO:0007669"/>
    <property type="project" value="UniProtKB-KW"/>
</dbReference>
<accession>A0A397WMR7</accession>
<evidence type="ECO:0000256" key="3">
    <source>
        <dbReference type="ARBA" id="ARBA00023274"/>
    </source>
</evidence>
<sequence length="274" mass="32545">MNANVYDWECKVIRTIELPEHFQEEVRVDIIRKVTYSYWSNRRQPYGSYKFAGMEASAWTSKRRRTYRTSYGFGISRVPRSIFSGHWGYYFLWYARIVPNAVKGRRAHPPKPEKIWRVKVNKKEKKKAIRSAIAASIKEEMIKNRYPKLFKYIKPVIDKYKLPLIISDLEKVKKTRELKDILYSFGLKETLEYIKEFRRNRAGSGKRRGRRLERHRGILVVVSSDFNNYKLKLEGVEVEKVDRLDIDKLAPGGEPGRFIIWSDKAIEELNNLYI</sequence>